<gene>
    <name evidence="2" type="ORF">OP8BY_0246</name>
</gene>
<feature type="region of interest" description="Disordered" evidence="1">
    <location>
        <begin position="1"/>
        <end position="29"/>
    </location>
</feature>
<dbReference type="Proteomes" id="UP000257323">
    <property type="component" value="Unassembled WGS sequence"/>
</dbReference>
<evidence type="ECO:0000313" key="2">
    <source>
        <dbReference type="EMBL" id="RFT15598.1"/>
    </source>
</evidence>
<reference evidence="2 3" key="1">
    <citation type="submission" date="2018-08" db="EMBL/GenBank/DDBJ databases">
        <title>Genome analysis of the thermophilic bacterium of the candidate phylum Aminicenantes from deep subsurface aquifer revealed its physiology and ecological role.</title>
        <authorList>
            <person name="Kadnikov V.V."/>
            <person name="Mardanov A.V."/>
            <person name="Beletsky A.V."/>
            <person name="Karnachuk O.V."/>
            <person name="Ravin N.V."/>
        </authorList>
    </citation>
    <scope>NUCLEOTIDE SEQUENCE [LARGE SCALE GENOMIC DNA]</scope>
    <source>
        <strain evidence="2">BY38</strain>
    </source>
</reference>
<evidence type="ECO:0000313" key="3">
    <source>
        <dbReference type="Proteomes" id="UP000257323"/>
    </source>
</evidence>
<comment type="caution">
    <text evidence="2">The sequence shown here is derived from an EMBL/GenBank/DDBJ whole genome shotgun (WGS) entry which is preliminary data.</text>
</comment>
<evidence type="ECO:0000256" key="1">
    <source>
        <dbReference type="SAM" id="MobiDB-lite"/>
    </source>
</evidence>
<proteinExistence type="predicted"/>
<name>A0A3E2BLI6_9BACT</name>
<protein>
    <submittedName>
        <fullName evidence="2">Uncharacterized protein</fullName>
    </submittedName>
</protein>
<organism evidence="2 3">
    <name type="scientific">Candidatus Saccharicenans subterraneus</name>
    <dbReference type="NCBI Taxonomy" id="2508984"/>
    <lineage>
        <taxon>Bacteria</taxon>
        <taxon>Candidatus Aminicenantota</taxon>
        <taxon>Candidatus Aminicenantia</taxon>
        <taxon>Candidatus Aminicenantales</taxon>
        <taxon>Candidatus Saccharicenantaceae</taxon>
        <taxon>Candidatus Saccharicenans</taxon>
    </lineage>
</organism>
<accession>A0A3E2BLI6</accession>
<dbReference type="AlphaFoldDB" id="A0A3E2BLI6"/>
<dbReference type="EMBL" id="QUAH01000008">
    <property type="protein sequence ID" value="RFT15598.1"/>
    <property type="molecule type" value="Genomic_DNA"/>
</dbReference>
<sequence>MVKDEEKRKPAGINARVRFTASDPDPESSPAIGCMLLTPLPELCSFLFLEK</sequence>